<dbReference type="STRING" id="405564.SAMN04487905_10176"/>
<dbReference type="AlphaFoldDB" id="A0A1H0NCX7"/>
<evidence type="ECO:0000259" key="5">
    <source>
        <dbReference type="PROSITE" id="PS50893"/>
    </source>
</evidence>
<dbReference type="SMART" id="SM00382">
    <property type="entry name" value="AAA"/>
    <property type="match status" value="1"/>
</dbReference>
<dbReference type="Gene3D" id="3.40.50.300">
    <property type="entry name" value="P-loop containing nucleotide triphosphate hydrolases"/>
    <property type="match status" value="1"/>
</dbReference>
<dbReference type="InterPro" id="IPR027417">
    <property type="entry name" value="P-loop_NTPase"/>
</dbReference>
<dbReference type="Pfam" id="PF00005">
    <property type="entry name" value="ABC_tran"/>
    <property type="match status" value="1"/>
</dbReference>
<evidence type="ECO:0000313" key="6">
    <source>
        <dbReference type="EMBL" id="SDO90170.1"/>
    </source>
</evidence>
<dbReference type="CDD" id="cd03255">
    <property type="entry name" value="ABC_MJ0796_LolCDE_FtsE"/>
    <property type="match status" value="1"/>
</dbReference>
<keyword evidence="2" id="KW-0547">Nucleotide-binding</keyword>
<feature type="compositionally biased region" description="Low complexity" evidence="4">
    <location>
        <begin position="230"/>
        <end position="246"/>
    </location>
</feature>
<keyword evidence="1" id="KW-0813">Transport</keyword>
<feature type="region of interest" description="Disordered" evidence="4">
    <location>
        <begin position="223"/>
        <end position="253"/>
    </location>
</feature>
<accession>A0A1H0NCX7</accession>
<dbReference type="PROSITE" id="PS00211">
    <property type="entry name" value="ABC_TRANSPORTER_1"/>
    <property type="match status" value="1"/>
</dbReference>
<organism evidence="6 7">
    <name type="scientific">Actinopolyspora xinjiangensis</name>
    <dbReference type="NCBI Taxonomy" id="405564"/>
    <lineage>
        <taxon>Bacteria</taxon>
        <taxon>Bacillati</taxon>
        <taxon>Actinomycetota</taxon>
        <taxon>Actinomycetes</taxon>
        <taxon>Actinopolysporales</taxon>
        <taxon>Actinopolysporaceae</taxon>
        <taxon>Actinopolyspora</taxon>
    </lineage>
</organism>
<keyword evidence="7" id="KW-1185">Reference proteome</keyword>
<evidence type="ECO:0000256" key="1">
    <source>
        <dbReference type="ARBA" id="ARBA00022448"/>
    </source>
</evidence>
<dbReference type="GO" id="GO:0022857">
    <property type="term" value="F:transmembrane transporter activity"/>
    <property type="evidence" value="ECO:0007669"/>
    <property type="project" value="TreeGrafter"/>
</dbReference>
<sequence length="253" mass="27068">MALLEASGLSKTYGQGRSRVEALHGVSLSVWAGEAVAMMGPSGCGKSTLLNLIGLTLPVTSGQLLVRGEPAPTRERDRARLRNEFFGYLHQEFAIVESDTVAANVTIPLEYARPRVGRRQRLERARRAVESVGLGWALRRRAAELSGGERQRVAIARALVNEPHLVIADEPTAALDLATAREIVTLLLSVRQRGASVLVATHDPRVAERCDRVVAMSDGRLADDDSEVLAAGTPVDATPTDPAPTVSGNHGSE</sequence>
<dbReference type="InterPro" id="IPR015854">
    <property type="entry name" value="ABC_transpr_LolD-like"/>
</dbReference>
<reference evidence="7" key="1">
    <citation type="submission" date="2016-10" db="EMBL/GenBank/DDBJ databases">
        <authorList>
            <person name="Varghese N."/>
            <person name="Submissions S."/>
        </authorList>
    </citation>
    <scope>NUCLEOTIDE SEQUENCE [LARGE SCALE GENOMIC DNA]</scope>
    <source>
        <strain evidence="7">DSM 46732</strain>
    </source>
</reference>
<dbReference type="InterPro" id="IPR017911">
    <property type="entry name" value="MacB-like_ATP-bd"/>
</dbReference>
<dbReference type="RefSeq" id="WP_092596066.1">
    <property type="nucleotide sequence ID" value="NZ_FNJR01000001.1"/>
</dbReference>
<dbReference type="GO" id="GO:0016887">
    <property type="term" value="F:ATP hydrolysis activity"/>
    <property type="evidence" value="ECO:0007669"/>
    <property type="project" value="InterPro"/>
</dbReference>
<gene>
    <name evidence="6" type="ORF">SAMN04487905_10176</name>
</gene>
<dbReference type="OrthoDB" id="4425833at2"/>
<dbReference type="GO" id="GO:0005524">
    <property type="term" value="F:ATP binding"/>
    <property type="evidence" value="ECO:0007669"/>
    <property type="project" value="UniProtKB-KW"/>
</dbReference>
<name>A0A1H0NCX7_9ACTN</name>
<dbReference type="PANTHER" id="PTHR24220:SF86">
    <property type="entry name" value="ABC TRANSPORTER ABCH.1"/>
    <property type="match status" value="1"/>
</dbReference>
<proteinExistence type="predicted"/>
<dbReference type="InterPro" id="IPR003593">
    <property type="entry name" value="AAA+_ATPase"/>
</dbReference>
<evidence type="ECO:0000256" key="2">
    <source>
        <dbReference type="ARBA" id="ARBA00022741"/>
    </source>
</evidence>
<evidence type="ECO:0000256" key="3">
    <source>
        <dbReference type="ARBA" id="ARBA00022840"/>
    </source>
</evidence>
<dbReference type="PROSITE" id="PS50893">
    <property type="entry name" value="ABC_TRANSPORTER_2"/>
    <property type="match status" value="1"/>
</dbReference>
<dbReference type="SUPFAM" id="SSF52540">
    <property type="entry name" value="P-loop containing nucleoside triphosphate hydrolases"/>
    <property type="match status" value="1"/>
</dbReference>
<dbReference type="EMBL" id="FNJR01000001">
    <property type="protein sequence ID" value="SDO90170.1"/>
    <property type="molecule type" value="Genomic_DNA"/>
</dbReference>
<protein>
    <submittedName>
        <fullName evidence="6">Putative ABC transport system ATP-binding protein</fullName>
    </submittedName>
</protein>
<evidence type="ECO:0000313" key="7">
    <source>
        <dbReference type="Proteomes" id="UP000199497"/>
    </source>
</evidence>
<dbReference type="InterPro" id="IPR003439">
    <property type="entry name" value="ABC_transporter-like_ATP-bd"/>
</dbReference>
<keyword evidence="3 6" id="KW-0067">ATP-binding</keyword>
<dbReference type="GO" id="GO:0005886">
    <property type="term" value="C:plasma membrane"/>
    <property type="evidence" value="ECO:0007669"/>
    <property type="project" value="TreeGrafter"/>
</dbReference>
<dbReference type="PANTHER" id="PTHR24220">
    <property type="entry name" value="IMPORT ATP-BINDING PROTEIN"/>
    <property type="match status" value="1"/>
</dbReference>
<dbReference type="Proteomes" id="UP000199497">
    <property type="component" value="Unassembled WGS sequence"/>
</dbReference>
<feature type="domain" description="ABC transporter" evidence="5">
    <location>
        <begin position="4"/>
        <end position="243"/>
    </location>
</feature>
<evidence type="ECO:0000256" key="4">
    <source>
        <dbReference type="SAM" id="MobiDB-lite"/>
    </source>
</evidence>
<dbReference type="InterPro" id="IPR017871">
    <property type="entry name" value="ABC_transporter-like_CS"/>
</dbReference>